<accession>A0ABX0TZT9</accession>
<reference evidence="2 3" key="1">
    <citation type="submission" date="2020-03" db="EMBL/GenBank/DDBJ databases">
        <title>Genomic Encyclopedia of Type Strains, Phase III (KMG-III): the genomes of soil and plant-associated and newly described type strains.</title>
        <authorList>
            <person name="Whitman W."/>
        </authorList>
    </citation>
    <scope>NUCLEOTIDE SEQUENCE [LARGE SCALE GENOMIC DNA]</scope>
    <source>
        <strain evidence="2 3">CECT 8804</strain>
    </source>
</reference>
<comment type="caution">
    <text evidence="2">The sequence shown here is derived from an EMBL/GenBank/DDBJ whole genome shotgun (WGS) entry which is preliminary data.</text>
</comment>
<organism evidence="2 3">
    <name type="scientific">Sphingomonas vulcanisoli</name>
    <dbReference type="NCBI Taxonomy" id="1658060"/>
    <lineage>
        <taxon>Bacteria</taxon>
        <taxon>Pseudomonadati</taxon>
        <taxon>Pseudomonadota</taxon>
        <taxon>Alphaproteobacteria</taxon>
        <taxon>Sphingomonadales</taxon>
        <taxon>Sphingomonadaceae</taxon>
        <taxon>Sphingomonas</taxon>
    </lineage>
</organism>
<sequence>MTVALAAERITIGGVGLEVRRWPGVGTPILLLHEGLGSVSMWRDFPGRLAAATGRPVIAWSRQGYGASDPLPDPREPAYMHDEARWVPLVMDALDIPRAVLLGHSDGGSIALLAAAWFPERVAALILEAPHVFVERLTVDSIAKVKQVYLTTDLGTKLGRHHRDAQEVFWRWNDIWLDPRFEAWNIEEWLPSIEAPALLIQGLDDEYGTLEQLDRIEAVLPRTTRVELANCGHSPHRDQFDAVLAACLDFLKDDDLG</sequence>
<dbReference type="Proteomes" id="UP000727456">
    <property type="component" value="Unassembled WGS sequence"/>
</dbReference>
<dbReference type="Pfam" id="PF00561">
    <property type="entry name" value="Abhydrolase_1"/>
    <property type="match status" value="1"/>
</dbReference>
<dbReference type="PANTHER" id="PTHR43798">
    <property type="entry name" value="MONOACYLGLYCEROL LIPASE"/>
    <property type="match status" value="1"/>
</dbReference>
<dbReference type="EMBL" id="JAAOZC010000009">
    <property type="protein sequence ID" value="NIJ09265.1"/>
    <property type="molecule type" value="Genomic_DNA"/>
</dbReference>
<dbReference type="InterPro" id="IPR029058">
    <property type="entry name" value="AB_hydrolase_fold"/>
</dbReference>
<dbReference type="InterPro" id="IPR050266">
    <property type="entry name" value="AB_hydrolase_sf"/>
</dbReference>
<protein>
    <submittedName>
        <fullName evidence="2">Pimeloyl-ACP methyl ester carboxylesterase</fullName>
    </submittedName>
</protein>
<keyword evidence="3" id="KW-1185">Reference proteome</keyword>
<proteinExistence type="predicted"/>
<evidence type="ECO:0000313" key="2">
    <source>
        <dbReference type="EMBL" id="NIJ09265.1"/>
    </source>
</evidence>
<name>A0ABX0TZT9_9SPHN</name>
<gene>
    <name evidence="2" type="ORF">FHS31_002897</name>
</gene>
<dbReference type="PANTHER" id="PTHR43798:SF33">
    <property type="entry name" value="HYDROLASE, PUTATIVE (AFU_ORTHOLOGUE AFUA_2G14860)-RELATED"/>
    <property type="match status" value="1"/>
</dbReference>
<dbReference type="RefSeq" id="WP_167074713.1">
    <property type="nucleotide sequence ID" value="NZ_JAAOZC010000009.1"/>
</dbReference>
<dbReference type="Gene3D" id="3.40.50.1820">
    <property type="entry name" value="alpha/beta hydrolase"/>
    <property type="match status" value="1"/>
</dbReference>
<dbReference type="InterPro" id="IPR000073">
    <property type="entry name" value="AB_hydrolase_1"/>
</dbReference>
<dbReference type="PRINTS" id="PR00111">
    <property type="entry name" value="ABHYDROLASE"/>
</dbReference>
<evidence type="ECO:0000313" key="3">
    <source>
        <dbReference type="Proteomes" id="UP000727456"/>
    </source>
</evidence>
<feature type="domain" description="AB hydrolase-1" evidence="1">
    <location>
        <begin position="28"/>
        <end position="157"/>
    </location>
</feature>
<evidence type="ECO:0000259" key="1">
    <source>
        <dbReference type="Pfam" id="PF00561"/>
    </source>
</evidence>
<dbReference type="SUPFAM" id="SSF53474">
    <property type="entry name" value="alpha/beta-Hydrolases"/>
    <property type="match status" value="1"/>
</dbReference>